<name>M2NK93_BAUPA</name>
<gene>
    <name evidence="1" type="ORF">BAUCODRAFT_30268</name>
</gene>
<accession>M2NK93</accession>
<dbReference type="Proteomes" id="UP000011761">
    <property type="component" value="Unassembled WGS sequence"/>
</dbReference>
<dbReference type="EMBL" id="KB445551">
    <property type="protein sequence ID" value="EMC99854.1"/>
    <property type="molecule type" value="Genomic_DNA"/>
</dbReference>
<organism evidence="1 2">
    <name type="scientific">Baudoinia panamericana (strain UAMH 10762)</name>
    <name type="common">Angels' share fungus</name>
    <name type="synonym">Baudoinia compniacensis (strain UAMH 10762)</name>
    <dbReference type="NCBI Taxonomy" id="717646"/>
    <lineage>
        <taxon>Eukaryota</taxon>
        <taxon>Fungi</taxon>
        <taxon>Dikarya</taxon>
        <taxon>Ascomycota</taxon>
        <taxon>Pezizomycotina</taxon>
        <taxon>Dothideomycetes</taxon>
        <taxon>Dothideomycetidae</taxon>
        <taxon>Mycosphaerellales</taxon>
        <taxon>Teratosphaeriaceae</taxon>
        <taxon>Baudoinia</taxon>
    </lineage>
</organism>
<dbReference type="AlphaFoldDB" id="M2NK93"/>
<evidence type="ECO:0000313" key="2">
    <source>
        <dbReference type="Proteomes" id="UP000011761"/>
    </source>
</evidence>
<dbReference type="KEGG" id="bcom:BAUCODRAFT_30268"/>
<sequence length="85" mass="9249">MGETIGCVFRRDCCRISVEVALAKQKLTPYDAICTLRSSCYSLSALYPSWLPVTIVIATTRSGCANSIHVVKCDETKFGSTIGLK</sequence>
<dbReference type="GeneID" id="19111171"/>
<reference evidence="1 2" key="1">
    <citation type="journal article" date="2012" name="PLoS Pathog.">
        <title>Diverse lifestyles and strategies of plant pathogenesis encoded in the genomes of eighteen Dothideomycetes fungi.</title>
        <authorList>
            <person name="Ohm R.A."/>
            <person name="Feau N."/>
            <person name="Henrissat B."/>
            <person name="Schoch C.L."/>
            <person name="Horwitz B.A."/>
            <person name="Barry K.W."/>
            <person name="Condon B.J."/>
            <person name="Copeland A.C."/>
            <person name="Dhillon B."/>
            <person name="Glaser F."/>
            <person name="Hesse C.N."/>
            <person name="Kosti I."/>
            <person name="LaButti K."/>
            <person name="Lindquist E.A."/>
            <person name="Lucas S."/>
            <person name="Salamov A.A."/>
            <person name="Bradshaw R.E."/>
            <person name="Ciuffetti L."/>
            <person name="Hamelin R.C."/>
            <person name="Kema G.H.J."/>
            <person name="Lawrence C."/>
            <person name="Scott J.A."/>
            <person name="Spatafora J.W."/>
            <person name="Turgeon B.G."/>
            <person name="de Wit P.J.G.M."/>
            <person name="Zhong S."/>
            <person name="Goodwin S.B."/>
            <person name="Grigoriev I.V."/>
        </authorList>
    </citation>
    <scope>NUCLEOTIDE SEQUENCE [LARGE SCALE GENOMIC DNA]</scope>
    <source>
        <strain evidence="1 2">UAMH 10762</strain>
    </source>
</reference>
<evidence type="ECO:0000313" key="1">
    <source>
        <dbReference type="EMBL" id="EMC99854.1"/>
    </source>
</evidence>
<keyword evidence="2" id="KW-1185">Reference proteome</keyword>
<dbReference type="RefSeq" id="XP_007672989.1">
    <property type="nucleotide sequence ID" value="XM_007674799.1"/>
</dbReference>
<proteinExistence type="predicted"/>
<dbReference type="HOGENOM" id="CLU_2512280_0_0_1"/>
<protein>
    <submittedName>
        <fullName evidence="1">Uncharacterized protein</fullName>
    </submittedName>
</protein>